<dbReference type="GO" id="GO:0005789">
    <property type="term" value="C:endoplasmic reticulum membrane"/>
    <property type="evidence" value="ECO:0007669"/>
    <property type="project" value="UniProtKB-SubCell"/>
</dbReference>
<evidence type="ECO:0000256" key="7">
    <source>
        <dbReference type="ARBA" id="ARBA00037107"/>
    </source>
</evidence>
<dbReference type="PANTHER" id="PTHR12447">
    <property type="entry name" value="ANKYRIN REPEAT DOMAIN-CONTAINING PROTEIN 13"/>
    <property type="match status" value="1"/>
</dbReference>
<dbReference type="Proteomes" id="UP000689195">
    <property type="component" value="Unassembled WGS sequence"/>
</dbReference>
<evidence type="ECO:0000256" key="4">
    <source>
        <dbReference type="ARBA" id="ARBA00023043"/>
    </source>
</evidence>
<evidence type="ECO:0000256" key="6">
    <source>
        <dbReference type="ARBA" id="ARBA00023186"/>
    </source>
</evidence>
<evidence type="ECO:0000259" key="9">
    <source>
        <dbReference type="Pfam" id="PF11904"/>
    </source>
</evidence>
<keyword evidence="3" id="KW-0256">Endoplasmic reticulum</keyword>
<keyword evidence="4 8" id="KW-0040">ANK repeat</keyword>
<dbReference type="PROSITE" id="PS50088">
    <property type="entry name" value="ANK_REPEAT"/>
    <property type="match status" value="1"/>
</dbReference>
<dbReference type="PROSITE" id="PS50297">
    <property type="entry name" value="ANK_REP_REGION"/>
    <property type="match status" value="1"/>
</dbReference>
<comment type="subcellular location">
    <subcellularLocation>
        <location evidence="1">Endoplasmic reticulum membrane</location>
    </subcellularLocation>
</comment>
<feature type="repeat" description="ANK" evidence="8">
    <location>
        <begin position="280"/>
        <end position="316"/>
    </location>
</feature>
<comment type="caution">
    <text evidence="10">The sequence shown here is derived from an EMBL/GenBank/DDBJ whole genome shotgun (WGS) entry which is preliminary data.</text>
</comment>
<evidence type="ECO:0000256" key="3">
    <source>
        <dbReference type="ARBA" id="ARBA00022824"/>
    </source>
</evidence>
<evidence type="ECO:0000256" key="2">
    <source>
        <dbReference type="ARBA" id="ARBA00022737"/>
    </source>
</evidence>
<keyword evidence="11" id="KW-1185">Reference proteome</keyword>
<evidence type="ECO:0000313" key="11">
    <source>
        <dbReference type="Proteomes" id="UP000689195"/>
    </source>
</evidence>
<comment type="function">
    <text evidence="7">Acts as a molecular chaperone for G protein-coupled receptors, regulating their biogenesis and exit from the ER.</text>
</comment>
<name>A0A8S1XG52_9CILI</name>
<sequence>MQTFEYSDEEIYQDSVKQKIDKLHDLPLKFKHKTLCMRSVSGISSRKSQTCFKFNKRRQESSSESSCDDSSEIQLSEFDISDENKNANILCQYKNSFFNEKIKMFNEIKSKKFWLGNQISRIKINKDEQSINLNKSPSLNRQSSPISESNHNTLTIIKKNKDITDYSIDQSFKQVNSPLMFYLQNVQQTSINNNNNNNNNSSNFINNRSCQQSQNNSQYTIDVPGNESFVQQSSIKLNEKELLNQIVESVFNRNIQLLTKIVLLLQKEYRTDILNMKDINGNTPLLLSIKLQQQQNQFTTIRLLLSNGSDPTIKDNDGWSPIEEAVAQKDLLTTSLLFDYLVSKKLFDMQQERNQIDQELLKINDFYLEMKWEFKSSLIPFISKFTPNDTFKIYKRGSSLRLDSTFAGTKNYKNKRRDLTVFYNPLMGQVQRKENSSNCKFVTILNRAKKIYYYPIQEIDPEEKNQILMDLLNCESVSGDMKIIGCELIKSKNFFGNYVSQKINNWICQKYEFRILTSQHFNKKYQSNYFMSLDQYLNQSIDQNPTSARFNIEQITSQIVGDQLYVNSPSFKQENEQMKKNNENNIKNGNDKKQSESCLLYINQEFPLNFQQFLPIIKMLANGNEFISSLQTVLSNETVKQLLNNKGFPVRIEIPINFTIDAVVTFQGYKQIDNEDIEIKKLFQIPEDYQLVSRRDATKVMKRGKKRLFLANLFL</sequence>
<dbReference type="OrthoDB" id="1938156at2759"/>
<organism evidence="10 11">
    <name type="scientific">Paramecium pentaurelia</name>
    <dbReference type="NCBI Taxonomy" id="43138"/>
    <lineage>
        <taxon>Eukaryota</taxon>
        <taxon>Sar</taxon>
        <taxon>Alveolata</taxon>
        <taxon>Ciliophora</taxon>
        <taxon>Intramacronucleata</taxon>
        <taxon>Oligohymenophorea</taxon>
        <taxon>Peniculida</taxon>
        <taxon>Parameciidae</taxon>
        <taxon>Paramecium</taxon>
    </lineage>
</organism>
<evidence type="ECO:0000256" key="1">
    <source>
        <dbReference type="ARBA" id="ARBA00004586"/>
    </source>
</evidence>
<dbReference type="InterPro" id="IPR055285">
    <property type="entry name" value="ANKRD13_C"/>
</dbReference>
<accession>A0A8S1XG52</accession>
<evidence type="ECO:0000256" key="8">
    <source>
        <dbReference type="PROSITE-ProRule" id="PRU00023"/>
    </source>
</evidence>
<feature type="domain" description="Ankyrin repeat" evidence="9">
    <location>
        <begin position="401"/>
        <end position="679"/>
    </location>
</feature>
<evidence type="ECO:0000313" key="10">
    <source>
        <dbReference type="EMBL" id="CAD8200230.1"/>
    </source>
</evidence>
<protein>
    <recommendedName>
        <fullName evidence="9">Ankyrin repeat domain-containing protein</fullName>
    </recommendedName>
</protein>
<evidence type="ECO:0000256" key="5">
    <source>
        <dbReference type="ARBA" id="ARBA00023136"/>
    </source>
</evidence>
<dbReference type="EMBL" id="CAJJDO010000124">
    <property type="protein sequence ID" value="CAD8200230.1"/>
    <property type="molecule type" value="Genomic_DNA"/>
</dbReference>
<keyword evidence="6" id="KW-0143">Chaperone</keyword>
<keyword evidence="5" id="KW-0472">Membrane</keyword>
<proteinExistence type="predicted"/>
<dbReference type="PANTHER" id="PTHR12447:SF25">
    <property type="entry name" value="ANKYRIN REPEAT DOMAIN-CONTAINING PROTEIN 13C"/>
    <property type="match status" value="1"/>
</dbReference>
<dbReference type="Pfam" id="PF11904">
    <property type="entry name" value="ANKRD13_C"/>
    <property type="match status" value="1"/>
</dbReference>
<dbReference type="InterPro" id="IPR002110">
    <property type="entry name" value="Ankyrin_rpt"/>
</dbReference>
<dbReference type="AlphaFoldDB" id="A0A8S1XG52"/>
<gene>
    <name evidence="10" type="ORF">PPENT_87.1.T1240016</name>
</gene>
<keyword evidence="2" id="KW-0677">Repeat</keyword>
<dbReference type="InterPro" id="IPR021832">
    <property type="entry name" value="ANKRD13"/>
</dbReference>
<reference evidence="10" key="1">
    <citation type="submission" date="2021-01" db="EMBL/GenBank/DDBJ databases">
        <authorList>
            <consortium name="Genoscope - CEA"/>
            <person name="William W."/>
        </authorList>
    </citation>
    <scope>NUCLEOTIDE SEQUENCE</scope>
</reference>